<keyword evidence="3" id="KW-1185">Reference proteome</keyword>
<protein>
    <recommendedName>
        <fullName evidence="4">DUF2069 domain-containing protein</fullName>
    </recommendedName>
</protein>
<dbReference type="RefSeq" id="WP_345418547.1">
    <property type="nucleotide sequence ID" value="NZ_AP031496.1"/>
</dbReference>
<feature type="transmembrane region" description="Helical" evidence="1">
    <location>
        <begin position="14"/>
        <end position="32"/>
    </location>
</feature>
<gene>
    <name evidence="2" type="ORF">GCM10025791_11880</name>
</gene>
<evidence type="ECO:0000256" key="1">
    <source>
        <dbReference type="SAM" id="Phobius"/>
    </source>
</evidence>
<sequence length="127" mass="14471">MTDTVEQWQSKAELHYRITVVSFGLLIALLILGQFVHGFSLTKLGMQLIPLLIFIPGLIAKVNYRTYSWLCFVLLAYFTAYVVELGSPLRHWTDGIGVTLTVVMFVSAMMASRYVQRWQVALREAQV</sequence>
<evidence type="ECO:0000313" key="3">
    <source>
        <dbReference type="Proteomes" id="UP001409585"/>
    </source>
</evidence>
<accession>A0AAV3TZU3</accession>
<organism evidence="2 3">
    <name type="scientific">Halioxenophilus aromaticivorans</name>
    <dbReference type="NCBI Taxonomy" id="1306992"/>
    <lineage>
        <taxon>Bacteria</taxon>
        <taxon>Pseudomonadati</taxon>
        <taxon>Pseudomonadota</taxon>
        <taxon>Gammaproteobacteria</taxon>
        <taxon>Alteromonadales</taxon>
        <taxon>Alteromonadaceae</taxon>
        <taxon>Halioxenophilus</taxon>
    </lineage>
</organism>
<proteinExistence type="predicted"/>
<name>A0AAV3TZU3_9ALTE</name>
<dbReference type="Pfam" id="PF09842">
    <property type="entry name" value="DUF2069"/>
    <property type="match status" value="1"/>
</dbReference>
<reference evidence="3" key="1">
    <citation type="journal article" date="2019" name="Int. J. Syst. Evol. Microbiol.">
        <title>The Global Catalogue of Microorganisms (GCM) 10K type strain sequencing project: providing services to taxonomists for standard genome sequencing and annotation.</title>
        <authorList>
            <consortium name="The Broad Institute Genomics Platform"/>
            <consortium name="The Broad Institute Genome Sequencing Center for Infectious Disease"/>
            <person name="Wu L."/>
            <person name="Ma J."/>
        </authorList>
    </citation>
    <scope>NUCLEOTIDE SEQUENCE [LARGE SCALE GENOMIC DNA]</scope>
    <source>
        <strain evidence="3">JCM 19134</strain>
    </source>
</reference>
<dbReference type="Proteomes" id="UP001409585">
    <property type="component" value="Unassembled WGS sequence"/>
</dbReference>
<feature type="transmembrane region" description="Helical" evidence="1">
    <location>
        <begin position="66"/>
        <end position="83"/>
    </location>
</feature>
<comment type="caution">
    <text evidence="2">The sequence shown here is derived from an EMBL/GenBank/DDBJ whole genome shotgun (WGS) entry which is preliminary data.</text>
</comment>
<dbReference type="AlphaFoldDB" id="A0AAV3TZU3"/>
<dbReference type="InterPro" id="IPR018643">
    <property type="entry name" value="DUF2069_membrane"/>
</dbReference>
<evidence type="ECO:0000313" key="2">
    <source>
        <dbReference type="EMBL" id="GAA4935866.1"/>
    </source>
</evidence>
<dbReference type="EMBL" id="BAABLX010000007">
    <property type="protein sequence ID" value="GAA4935866.1"/>
    <property type="molecule type" value="Genomic_DNA"/>
</dbReference>
<keyword evidence="1" id="KW-1133">Transmembrane helix</keyword>
<keyword evidence="1" id="KW-0812">Transmembrane</keyword>
<evidence type="ECO:0008006" key="4">
    <source>
        <dbReference type="Google" id="ProtNLM"/>
    </source>
</evidence>
<keyword evidence="1" id="KW-0472">Membrane</keyword>
<feature type="transmembrane region" description="Helical" evidence="1">
    <location>
        <begin position="95"/>
        <end position="115"/>
    </location>
</feature>
<feature type="transmembrane region" description="Helical" evidence="1">
    <location>
        <begin position="44"/>
        <end position="60"/>
    </location>
</feature>